<accession>A0ABP8M236</accession>
<protein>
    <submittedName>
        <fullName evidence="2">Uncharacterized protein</fullName>
    </submittedName>
</protein>
<evidence type="ECO:0000313" key="3">
    <source>
        <dbReference type="Proteomes" id="UP001500552"/>
    </source>
</evidence>
<evidence type="ECO:0000256" key="1">
    <source>
        <dbReference type="SAM" id="MobiDB-lite"/>
    </source>
</evidence>
<reference evidence="3" key="1">
    <citation type="journal article" date="2019" name="Int. J. Syst. Evol. Microbiol.">
        <title>The Global Catalogue of Microorganisms (GCM) 10K type strain sequencing project: providing services to taxonomists for standard genome sequencing and annotation.</title>
        <authorList>
            <consortium name="The Broad Institute Genomics Platform"/>
            <consortium name="The Broad Institute Genome Sequencing Center for Infectious Disease"/>
            <person name="Wu L."/>
            <person name="Ma J."/>
        </authorList>
    </citation>
    <scope>NUCLEOTIDE SEQUENCE [LARGE SCALE GENOMIC DNA]</scope>
    <source>
        <strain evidence="3">JCM 17926</strain>
    </source>
</reference>
<evidence type="ECO:0000313" key="2">
    <source>
        <dbReference type="EMBL" id="GAA4442200.1"/>
    </source>
</evidence>
<keyword evidence="3" id="KW-1185">Reference proteome</keyword>
<name>A0ABP8M236_9BACT</name>
<dbReference type="Proteomes" id="UP001500552">
    <property type="component" value="Unassembled WGS sequence"/>
</dbReference>
<comment type="caution">
    <text evidence="2">The sequence shown here is derived from an EMBL/GenBank/DDBJ whole genome shotgun (WGS) entry which is preliminary data.</text>
</comment>
<organism evidence="2 3">
    <name type="scientific">Pontibacter saemangeumensis</name>
    <dbReference type="NCBI Taxonomy" id="1084525"/>
    <lineage>
        <taxon>Bacteria</taxon>
        <taxon>Pseudomonadati</taxon>
        <taxon>Bacteroidota</taxon>
        <taxon>Cytophagia</taxon>
        <taxon>Cytophagales</taxon>
        <taxon>Hymenobacteraceae</taxon>
        <taxon>Pontibacter</taxon>
    </lineage>
</organism>
<dbReference type="EMBL" id="BAABHC010000029">
    <property type="protein sequence ID" value="GAA4442200.1"/>
    <property type="molecule type" value="Genomic_DNA"/>
</dbReference>
<gene>
    <name evidence="2" type="ORF">GCM10023188_41650</name>
</gene>
<proteinExistence type="predicted"/>
<sequence>MQGSVASAVSNSVNTGYITQAEGLPGKRALPANPPFAEEGSPQSGYVIPIPEDWERALLQQRR</sequence>
<feature type="region of interest" description="Disordered" evidence="1">
    <location>
        <begin position="20"/>
        <end position="48"/>
    </location>
</feature>